<dbReference type="Proteomes" id="UP000821853">
    <property type="component" value="Chromosome 9"/>
</dbReference>
<reference evidence="1 2" key="1">
    <citation type="journal article" date="2020" name="Cell">
        <title>Large-Scale Comparative Analyses of Tick Genomes Elucidate Their Genetic Diversity and Vector Capacities.</title>
        <authorList>
            <consortium name="Tick Genome and Microbiome Consortium (TIGMIC)"/>
            <person name="Jia N."/>
            <person name="Wang J."/>
            <person name="Shi W."/>
            <person name="Du L."/>
            <person name="Sun Y."/>
            <person name="Zhan W."/>
            <person name="Jiang J.F."/>
            <person name="Wang Q."/>
            <person name="Zhang B."/>
            <person name="Ji P."/>
            <person name="Bell-Sakyi L."/>
            <person name="Cui X.M."/>
            <person name="Yuan T.T."/>
            <person name="Jiang B.G."/>
            <person name="Yang W.F."/>
            <person name="Lam T.T."/>
            <person name="Chang Q.C."/>
            <person name="Ding S.J."/>
            <person name="Wang X.J."/>
            <person name="Zhu J.G."/>
            <person name="Ruan X.D."/>
            <person name="Zhao L."/>
            <person name="Wei J.T."/>
            <person name="Ye R.Z."/>
            <person name="Que T.C."/>
            <person name="Du C.H."/>
            <person name="Zhou Y.H."/>
            <person name="Cheng J.X."/>
            <person name="Dai P.F."/>
            <person name="Guo W.B."/>
            <person name="Han X.H."/>
            <person name="Huang E.J."/>
            <person name="Li L.F."/>
            <person name="Wei W."/>
            <person name="Gao Y.C."/>
            <person name="Liu J.Z."/>
            <person name="Shao H.Z."/>
            <person name="Wang X."/>
            <person name="Wang C.C."/>
            <person name="Yang T.C."/>
            <person name="Huo Q.B."/>
            <person name="Li W."/>
            <person name="Chen H.Y."/>
            <person name="Chen S.E."/>
            <person name="Zhou L.G."/>
            <person name="Ni X.B."/>
            <person name="Tian J.H."/>
            <person name="Sheng Y."/>
            <person name="Liu T."/>
            <person name="Pan Y.S."/>
            <person name="Xia L.Y."/>
            <person name="Li J."/>
            <person name="Zhao F."/>
            <person name="Cao W.C."/>
        </authorList>
    </citation>
    <scope>NUCLEOTIDE SEQUENCE [LARGE SCALE GENOMIC DNA]</scope>
    <source>
        <strain evidence="1">HaeL-2018</strain>
    </source>
</reference>
<dbReference type="VEuPathDB" id="VectorBase:HLOH_054200"/>
<evidence type="ECO:0000313" key="1">
    <source>
        <dbReference type="EMBL" id="KAH9381737.1"/>
    </source>
</evidence>
<dbReference type="EMBL" id="JABSTR010000011">
    <property type="protein sequence ID" value="KAH9381737.1"/>
    <property type="molecule type" value="Genomic_DNA"/>
</dbReference>
<organism evidence="1 2">
    <name type="scientific">Haemaphysalis longicornis</name>
    <name type="common">Bush tick</name>
    <dbReference type="NCBI Taxonomy" id="44386"/>
    <lineage>
        <taxon>Eukaryota</taxon>
        <taxon>Metazoa</taxon>
        <taxon>Ecdysozoa</taxon>
        <taxon>Arthropoda</taxon>
        <taxon>Chelicerata</taxon>
        <taxon>Arachnida</taxon>
        <taxon>Acari</taxon>
        <taxon>Parasitiformes</taxon>
        <taxon>Ixodida</taxon>
        <taxon>Ixodoidea</taxon>
        <taxon>Ixodidae</taxon>
        <taxon>Haemaphysalinae</taxon>
        <taxon>Haemaphysalis</taxon>
    </lineage>
</organism>
<evidence type="ECO:0000313" key="2">
    <source>
        <dbReference type="Proteomes" id="UP000821853"/>
    </source>
</evidence>
<gene>
    <name evidence="1" type="ORF">HPB48_010556</name>
</gene>
<sequence>MKPRTFGDELLPRVAPHFGRDIVHTEHRTVGRAHVAVDAEPPRGPLVLQAGVDLVQQFVHDRVRPRERRRGRLPRRLVSMHVSVVIAHPARWLPDAARRRSRRMEEFLGRPSVLVHGDGLFAA</sequence>
<proteinExistence type="predicted"/>
<keyword evidence="2" id="KW-1185">Reference proteome</keyword>
<accession>A0A9J6H400</accession>
<name>A0A9J6H400_HAELO</name>
<protein>
    <submittedName>
        <fullName evidence="1">Uncharacterized protein</fullName>
    </submittedName>
</protein>
<dbReference type="AlphaFoldDB" id="A0A9J6H400"/>
<comment type="caution">
    <text evidence="1">The sequence shown here is derived from an EMBL/GenBank/DDBJ whole genome shotgun (WGS) entry which is preliminary data.</text>
</comment>